<accession>A0A803LIS3</accession>
<reference evidence="2" key="1">
    <citation type="journal article" date="2017" name="Nature">
        <title>The genome of Chenopodium quinoa.</title>
        <authorList>
            <person name="Jarvis D.E."/>
            <person name="Ho Y.S."/>
            <person name="Lightfoot D.J."/>
            <person name="Schmoeckel S.M."/>
            <person name="Li B."/>
            <person name="Borm T.J.A."/>
            <person name="Ohyanagi H."/>
            <person name="Mineta K."/>
            <person name="Michell C.T."/>
            <person name="Saber N."/>
            <person name="Kharbatia N.M."/>
            <person name="Rupper R.R."/>
            <person name="Sharp A.R."/>
            <person name="Dally N."/>
            <person name="Boughton B.A."/>
            <person name="Woo Y.H."/>
            <person name="Gao G."/>
            <person name="Schijlen E.G.W.M."/>
            <person name="Guo X."/>
            <person name="Momin A.A."/>
            <person name="Negrao S."/>
            <person name="Al-Babili S."/>
            <person name="Gehring C."/>
            <person name="Roessner U."/>
            <person name="Jung C."/>
            <person name="Murphy K."/>
            <person name="Arold S.T."/>
            <person name="Gojobori T."/>
            <person name="van der Linden C.G."/>
            <person name="van Loo E.N."/>
            <person name="Jellen E.N."/>
            <person name="Maughan P.J."/>
            <person name="Tester M."/>
        </authorList>
    </citation>
    <scope>NUCLEOTIDE SEQUENCE [LARGE SCALE GENOMIC DNA]</scope>
    <source>
        <strain evidence="2">cv. PI 614886</strain>
    </source>
</reference>
<dbReference type="AlphaFoldDB" id="A0A803LIS3"/>
<protein>
    <submittedName>
        <fullName evidence="2">Uncharacterized protein</fullName>
    </submittedName>
</protein>
<keyword evidence="3" id="KW-1185">Reference proteome</keyword>
<dbReference type="Gene3D" id="1.10.510.10">
    <property type="entry name" value="Transferase(Phosphotransferase) domain 1"/>
    <property type="match status" value="1"/>
</dbReference>
<organism evidence="2 3">
    <name type="scientific">Chenopodium quinoa</name>
    <name type="common">Quinoa</name>
    <dbReference type="NCBI Taxonomy" id="63459"/>
    <lineage>
        <taxon>Eukaryota</taxon>
        <taxon>Viridiplantae</taxon>
        <taxon>Streptophyta</taxon>
        <taxon>Embryophyta</taxon>
        <taxon>Tracheophyta</taxon>
        <taxon>Spermatophyta</taxon>
        <taxon>Magnoliopsida</taxon>
        <taxon>eudicotyledons</taxon>
        <taxon>Gunneridae</taxon>
        <taxon>Pentapetalae</taxon>
        <taxon>Caryophyllales</taxon>
        <taxon>Chenopodiaceae</taxon>
        <taxon>Chenopodioideae</taxon>
        <taxon>Atripliceae</taxon>
        <taxon>Chenopodium</taxon>
    </lineage>
</organism>
<reference evidence="2" key="2">
    <citation type="submission" date="2021-03" db="UniProtKB">
        <authorList>
            <consortium name="EnsemblPlants"/>
        </authorList>
    </citation>
    <scope>IDENTIFICATION</scope>
</reference>
<dbReference type="InterPro" id="IPR011009">
    <property type="entry name" value="Kinase-like_dom_sf"/>
</dbReference>
<evidence type="ECO:0000313" key="2">
    <source>
        <dbReference type="EnsemblPlants" id="AUR62013870-RA:cds"/>
    </source>
</evidence>
<dbReference type="OMA" id="DHEAMND"/>
<name>A0A803LIS3_CHEQI</name>
<dbReference type="PANTHER" id="PTHR47976:SF15">
    <property type="entry name" value="G-TYPE LECTIN S-RECEPTOR-LIKE SERINE_THREONINE-PROTEIN KINASE RLK1"/>
    <property type="match status" value="1"/>
</dbReference>
<dbReference type="Gramene" id="AUR62013870-RA">
    <property type="protein sequence ID" value="AUR62013870-RA:cds"/>
    <property type="gene ID" value="AUR62013870"/>
</dbReference>
<keyword evidence="1" id="KW-0732">Signal</keyword>
<dbReference type="Proteomes" id="UP000596660">
    <property type="component" value="Unplaced"/>
</dbReference>
<dbReference type="EnsemblPlants" id="AUR62013870-RA">
    <property type="protein sequence ID" value="AUR62013870-RA:cds"/>
    <property type="gene ID" value="AUR62013870"/>
</dbReference>
<proteinExistence type="predicted"/>
<dbReference type="PANTHER" id="PTHR47976">
    <property type="entry name" value="G-TYPE LECTIN S-RECEPTOR-LIKE SERINE/THREONINE-PROTEIN KINASE SD2-5"/>
    <property type="match status" value="1"/>
</dbReference>
<evidence type="ECO:0000313" key="3">
    <source>
        <dbReference type="Proteomes" id="UP000596660"/>
    </source>
</evidence>
<sequence length="91" mass="10518">MNVQTGNNEEEGVVLLTDRALDCYEMKTIDELVNHDTEALNDRERLEKMLKIVLWCIHDDPNLRPTMRMVLAMLEGLVQVPEPPDLALYHT</sequence>
<dbReference type="InterPro" id="IPR051343">
    <property type="entry name" value="G-type_lectin_kinases/EP1-like"/>
</dbReference>
<dbReference type="SUPFAM" id="SSF56112">
    <property type="entry name" value="Protein kinase-like (PK-like)"/>
    <property type="match status" value="1"/>
</dbReference>
<evidence type="ECO:0000256" key="1">
    <source>
        <dbReference type="ARBA" id="ARBA00022729"/>
    </source>
</evidence>